<gene>
    <name evidence="9" type="ORF">AWH69_12265</name>
</gene>
<dbReference type="GO" id="GO:0005886">
    <property type="term" value="C:plasma membrane"/>
    <property type="evidence" value="ECO:0007669"/>
    <property type="project" value="UniProtKB-SubCell"/>
</dbReference>
<sequence>MTTAPAPVAPAPPLSRNRDFALLWSGEAVSVLGSMTTLVVLPVLAVSLGASAGWMGILTAAVWLPWLVFGLPAGAWVDRGDNRRLMIAADLLGALVLASVPLAWALGVLGLPHLVLAALGSGVKDVVFRTAYPGLLTRLVRPQDLEAANGRVYGTESAMQVAGPGAGGLLVQLVGGALALVVDVVSFLVSALCLWRIRGGRPERAAQDQERERVGPMVREGLRVTFGDRYLAWFTVQGGASNFALTGYQTLLVLFLLRDLEATPGSVGLLLALGATGGLVGAVVAARVSRLLGSARAMLLLQLAGGPPALLVGLAGPGHGIWLVPLGSALVGLGLVGANVVRGAFRQRWVPADLLGRTSGAAAVVNFGTMPLGALVAGGLGGAVGLRATILLMAGLHVVATLATLLSPWARLRDLPSGRLDDPGHRDPARGRGGVRPGRAAAGAAGGRAPRRGRAARRR</sequence>
<keyword evidence="2" id="KW-0813">Transport</keyword>
<feature type="transmembrane region" description="Helical" evidence="8">
    <location>
        <begin position="321"/>
        <end position="341"/>
    </location>
</feature>
<dbReference type="Proteomes" id="UP000076976">
    <property type="component" value="Unassembled WGS sequence"/>
</dbReference>
<dbReference type="PANTHER" id="PTHR23513:SF6">
    <property type="entry name" value="MAJOR FACILITATOR SUPERFAMILY ASSOCIATED DOMAIN-CONTAINING PROTEIN"/>
    <property type="match status" value="1"/>
</dbReference>
<dbReference type="SUPFAM" id="SSF103473">
    <property type="entry name" value="MFS general substrate transporter"/>
    <property type="match status" value="1"/>
</dbReference>
<feature type="transmembrane region" description="Helical" evidence="8">
    <location>
        <begin position="390"/>
        <end position="410"/>
    </location>
</feature>
<evidence type="ECO:0000256" key="1">
    <source>
        <dbReference type="ARBA" id="ARBA00004651"/>
    </source>
</evidence>
<comment type="subcellular location">
    <subcellularLocation>
        <location evidence="1">Cell membrane</location>
        <topology evidence="1">Multi-pass membrane protein</topology>
    </subcellularLocation>
</comment>
<organism evidence="9 10">
    <name type="scientific">Janibacter melonis</name>
    <dbReference type="NCBI Taxonomy" id="262209"/>
    <lineage>
        <taxon>Bacteria</taxon>
        <taxon>Bacillati</taxon>
        <taxon>Actinomycetota</taxon>
        <taxon>Actinomycetes</taxon>
        <taxon>Micrococcales</taxon>
        <taxon>Intrasporangiaceae</taxon>
        <taxon>Janibacter</taxon>
    </lineage>
</organism>
<reference evidence="9 10" key="1">
    <citation type="submission" date="2016-01" db="EMBL/GenBank/DDBJ databases">
        <title>Janibacter melonis strain CD11_4 genome sequencing and assembly.</title>
        <authorList>
            <person name="Nair G.R."/>
            <person name="Kaur G."/>
            <person name="Chander A.M."/>
            <person name="Mayilraj S."/>
        </authorList>
    </citation>
    <scope>NUCLEOTIDE SEQUENCE [LARGE SCALE GENOMIC DNA]</scope>
    <source>
        <strain evidence="9 10">CD11-4</strain>
    </source>
</reference>
<keyword evidence="5 8" id="KW-1133">Transmembrane helix</keyword>
<keyword evidence="10" id="KW-1185">Reference proteome</keyword>
<keyword evidence="3" id="KW-1003">Cell membrane</keyword>
<evidence type="ECO:0000256" key="3">
    <source>
        <dbReference type="ARBA" id="ARBA00022475"/>
    </source>
</evidence>
<dbReference type="InterPro" id="IPR036259">
    <property type="entry name" value="MFS_trans_sf"/>
</dbReference>
<feature type="transmembrane region" description="Helical" evidence="8">
    <location>
        <begin position="361"/>
        <end position="384"/>
    </location>
</feature>
<proteinExistence type="predicted"/>
<dbReference type="STRING" id="262209.AWH69_12265"/>
<feature type="transmembrane region" description="Helical" evidence="8">
    <location>
        <begin position="52"/>
        <end position="73"/>
    </location>
</feature>
<dbReference type="Pfam" id="PF05977">
    <property type="entry name" value="MFS_3"/>
    <property type="match status" value="1"/>
</dbReference>
<evidence type="ECO:0000313" key="9">
    <source>
        <dbReference type="EMBL" id="OAB87134.1"/>
    </source>
</evidence>
<dbReference type="RefSeq" id="WP_068275987.1">
    <property type="nucleotide sequence ID" value="NZ_LQZG01000003.1"/>
</dbReference>
<evidence type="ECO:0000313" key="10">
    <source>
        <dbReference type="Proteomes" id="UP000076976"/>
    </source>
</evidence>
<comment type="caution">
    <text evidence="9">The sequence shown here is derived from an EMBL/GenBank/DDBJ whole genome shotgun (WGS) entry which is preliminary data.</text>
</comment>
<feature type="transmembrane region" description="Helical" evidence="8">
    <location>
        <begin position="169"/>
        <end position="195"/>
    </location>
</feature>
<feature type="transmembrane region" description="Helical" evidence="8">
    <location>
        <begin position="297"/>
        <end position="315"/>
    </location>
</feature>
<dbReference type="AlphaFoldDB" id="A0A176QBW7"/>
<evidence type="ECO:0000256" key="7">
    <source>
        <dbReference type="SAM" id="MobiDB-lite"/>
    </source>
</evidence>
<dbReference type="EMBL" id="LQZG01000003">
    <property type="protein sequence ID" value="OAB87134.1"/>
    <property type="molecule type" value="Genomic_DNA"/>
</dbReference>
<feature type="compositionally biased region" description="Basic residues" evidence="7">
    <location>
        <begin position="449"/>
        <end position="459"/>
    </location>
</feature>
<name>A0A176QBW7_9MICO</name>
<keyword evidence="4 8" id="KW-0812">Transmembrane</keyword>
<evidence type="ECO:0000256" key="6">
    <source>
        <dbReference type="ARBA" id="ARBA00023136"/>
    </source>
</evidence>
<evidence type="ECO:0008006" key="11">
    <source>
        <dbReference type="Google" id="ProtNLM"/>
    </source>
</evidence>
<feature type="region of interest" description="Disordered" evidence="7">
    <location>
        <begin position="417"/>
        <end position="459"/>
    </location>
</feature>
<feature type="transmembrane region" description="Helical" evidence="8">
    <location>
        <begin position="85"/>
        <end position="106"/>
    </location>
</feature>
<feature type="transmembrane region" description="Helical" evidence="8">
    <location>
        <begin position="21"/>
        <end position="46"/>
    </location>
</feature>
<dbReference type="CDD" id="cd06173">
    <property type="entry name" value="MFS_MefA_like"/>
    <property type="match status" value="1"/>
</dbReference>
<evidence type="ECO:0000256" key="4">
    <source>
        <dbReference type="ARBA" id="ARBA00022692"/>
    </source>
</evidence>
<evidence type="ECO:0000256" key="5">
    <source>
        <dbReference type="ARBA" id="ARBA00022989"/>
    </source>
</evidence>
<protein>
    <recommendedName>
        <fullName evidence="11">MFS transporter</fullName>
    </recommendedName>
</protein>
<feature type="transmembrane region" description="Helical" evidence="8">
    <location>
        <begin position="267"/>
        <end position="285"/>
    </location>
</feature>
<accession>A0A176QBW7</accession>
<feature type="transmembrane region" description="Helical" evidence="8">
    <location>
        <begin position="230"/>
        <end position="255"/>
    </location>
</feature>
<evidence type="ECO:0000256" key="8">
    <source>
        <dbReference type="SAM" id="Phobius"/>
    </source>
</evidence>
<dbReference type="Gene3D" id="1.20.1250.20">
    <property type="entry name" value="MFS general substrate transporter like domains"/>
    <property type="match status" value="1"/>
</dbReference>
<dbReference type="PANTHER" id="PTHR23513">
    <property type="entry name" value="INTEGRAL MEMBRANE EFFLUX PROTEIN-RELATED"/>
    <property type="match status" value="1"/>
</dbReference>
<keyword evidence="6 8" id="KW-0472">Membrane</keyword>
<evidence type="ECO:0000256" key="2">
    <source>
        <dbReference type="ARBA" id="ARBA00022448"/>
    </source>
</evidence>
<feature type="compositionally biased region" description="Basic and acidic residues" evidence="7">
    <location>
        <begin position="417"/>
        <end position="430"/>
    </location>
</feature>
<dbReference type="InterPro" id="IPR010290">
    <property type="entry name" value="TM_effector"/>
</dbReference>